<dbReference type="EMBL" id="CP036433">
    <property type="protein sequence ID" value="QDU96734.1"/>
    <property type="molecule type" value="Genomic_DNA"/>
</dbReference>
<organism evidence="3 4">
    <name type="scientific">Lignipirellula cremea</name>
    <dbReference type="NCBI Taxonomy" id="2528010"/>
    <lineage>
        <taxon>Bacteria</taxon>
        <taxon>Pseudomonadati</taxon>
        <taxon>Planctomycetota</taxon>
        <taxon>Planctomycetia</taxon>
        <taxon>Pirellulales</taxon>
        <taxon>Pirellulaceae</taxon>
        <taxon>Lignipirellula</taxon>
    </lineage>
</organism>
<evidence type="ECO:0000259" key="2">
    <source>
        <dbReference type="Pfam" id="PF07811"/>
    </source>
</evidence>
<dbReference type="AlphaFoldDB" id="A0A518DY23"/>
<dbReference type="Pfam" id="PF07811">
    <property type="entry name" value="TadE"/>
    <property type="match status" value="1"/>
</dbReference>
<evidence type="ECO:0000256" key="1">
    <source>
        <dbReference type="SAM" id="Phobius"/>
    </source>
</evidence>
<reference evidence="3 4" key="1">
    <citation type="submission" date="2019-02" db="EMBL/GenBank/DDBJ databases">
        <title>Deep-cultivation of Planctomycetes and their phenomic and genomic characterization uncovers novel biology.</title>
        <authorList>
            <person name="Wiegand S."/>
            <person name="Jogler M."/>
            <person name="Boedeker C."/>
            <person name="Pinto D."/>
            <person name="Vollmers J."/>
            <person name="Rivas-Marin E."/>
            <person name="Kohn T."/>
            <person name="Peeters S.H."/>
            <person name="Heuer A."/>
            <person name="Rast P."/>
            <person name="Oberbeckmann S."/>
            <person name="Bunk B."/>
            <person name="Jeske O."/>
            <person name="Meyerdierks A."/>
            <person name="Storesund J.E."/>
            <person name="Kallscheuer N."/>
            <person name="Luecker S."/>
            <person name="Lage O.M."/>
            <person name="Pohl T."/>
            <person name="Merkel B.J."/>
            <person name="Hornburger P."/>
            <person name="Mueller R.-W."/>
            <person name="Bruemmer F."/>
            <person name="Labrenz M."/>
            <person name="Spormann A.M."/>
            <person name="Op den Camp H."/>
            <person name="Overmann J."/>
            <person name="Amann R."/>
            <person name="Jetten M.S.M."/>
            <person name="Mascher T."/>
            <person name="Medema M.H."/>
            <person name="Devos D.P."/>
            <person name="Kaster A.-K."/>
            <person name="Ovreas L."/>
            <person name="Rohde M."/>
            <person name="Galperin M.Y."/>
            <person name="Jogler C."/>
        </authorList>
    </citation>
    <scope>NUCLEOTIDE SEQUENCE [LARGE SCALE GENOMIC DNA]</scope>
    <source>
        <strain evidence="3 4">Pla85_3_4</strain>
    </source>
</reference>
<dbReference type="Proteomes" id="UP000317648">
    <property type="component" value="Chromosome"/>
</dbReference>
<evidence type="ECO:0000313" key="4">
    <source>
        <dbReference type="Proteomes" id="UP000317648"/>
    </source>
</evidence>
<feature type="domain" description="TadE-like" evidence="2">
    <location>
        <begin position="14"/>
        <end position="56"/>
    </location>
</feature>
<dbReference type="RefSeq" id="WP_145055345.1">
    <property type="nucleotide sequence ID" value="NZ_CP036433.1"/>
</dbReference>
<keyword evidence="1" id="KW-0472">Membrane</keyword>
<dbReference type="InterPro" id="IPR012495">
    <property type="entry name" value="TadE-like_dom"/>
</dbReference>
<gene>
    <name evidence="3" type="ORF">Pla8534_45550</name>
</gene>
<protein>
    <submittedName>
        <fullName evidence="3">TadE-like protein</fullName>
    </submittedName>
</protein>
<accession>A0A518DY23</accession>
<feature type="transmembrane region" description="Helical" evidence="1">
    <location>
        <begin position="21"/>
        <end position="42"/>
    </location>
</feature>
<proteinExistence type="predicted"/>
<keyword evidence="1" id="KW-0812">Transmembrane</keyword>
<dbReference type="KEGG" id="lcre:Pla8534_45550"/>
<keyword evidence="4" id="KW-1185">Reference proteome</keyword>
<sequence length="158" mass="17117">MSVRKAVIRRRNSGTTTIEAAFVLPVFIVFIFGLITIGHAQMISNMLKSSCRAAARYGSTEGVTSAEVEAKCRQLLRPGVDPNLVTITVKNGGVYDSGGDAPTSSQDFSDLDDIELSDAEPRQIFIVRAEVAYNDAAILSLPFMHGLMLRGTAITRHE</sequence>
<dbReference type="OrthoDB" id="285451at2"/>
<evidence type="ECO:0000313" key="3">
    <source>
        <dbReference type="EMBL" id="QDU96734.1"/>
    </source>
</evidence>
<name>A0A518DY23_9BACT</name>
<keyword evidence="1" id="KW-1133">Transmembrane helix</keyword>